<keyword evidence="7" id="KW-0807">Transducer</keyword>
<keyword evidence="2 8" id="KW-0812">Transmembrane</keyword>
<reference evidence="10" key="1">
    <citation type="journal article" date="2016" name="Genome Biol. Evol.">
        <title>The last common ancestor of most bilaterian animals possessed at least 9 opsins.</title>
        <authorList>
            <person name="Ramirez M.D."/>
            <person name="Pairett A.N."/>
            <person name="Pankey M.S."/>
            <person name="Serb J.M."/>
            <person name="Speiser D.I."/>
            <person name="Swafford A.J."/>
            <person name="Oakley T.H."/>
        </authorList>
    </citation>
    <scope>NUCLEOTIDE SEQUENCE</scope>
    <source>
        <strain evidence="10">Air-opnGx3</strain>
    </source>
</reference>
<keyword evidence="3 8" id="KW-1133">Transmembrane helix</keyword>
<dbReference type="AlphaFoldDB" id="A0A1J0CN90"/>
<evidence type="ECO:0000256" key="2">
    <source>
        <dbReference type="ARBA" id="ARBA00022692"/>
    </source>
</evidence>
<evidence type="ECO:0000313" key="10">
    <source>
        <dbReference type="EMBL" id="APB88018.1"/>
    </source>
</evidence>
<accession>A0A1J0CN90</accession>
<feature type="transmembrane region" description="Helical" evidence="8">
    <location>
        <begin position="113"/>
        <end position="132"/>
    </location>
</feature>
<dbReference type="InterPro" id="IPR017452">
    <property type="entry name" value="GPCR_Rhodpsn_7TM"/>
</dbReference>
<evidence type="ECO:0000256" key="7">
    <source>
        <dbReference type="ARBA" id="ARBA00023224"/>
    </source>
</evidence>
<name>A0A1J0CN90_ARGIR</name>
<evidence type="ECO:0000256" key="8">
    <source>
        <dbReference type="SAM" id="Phobius"/>
    </source>
</evidence>
<organism evidence="10">
    <name type="scientific">Argopecten irradians</name>
    <name type="common">Bay scallop</name>
    <name type="synonym">Aequipecten irradians</name>
    <dbReference type="NCBI Taxonomy" id="31199"/>
    <lineage>
        <taxon>Eukaryota</taxon>
        <taxon>Metazoa</taxon>
        <taxon>Spiralia</taxon>
        <taxon>Lophotrochozoa</taxon>
        <taxon>Mollusca</taxon>
        <taxon>Bivalvia</taxon>
        <taxon>Autobranchia</taxon>
        <taxon>Pteriomorphia</taxon>
        <taxon>Pectinida</taxon>
        <taxon>Pectinoidea</taxon>
        <taxon>Pectinidae</taxon>
        <taxon>Argopecten</taxon>
    </lineage>
</organism>
<evidence type="ECO:0000256" key="4">
    <source>
        <dbReference type="ARBA" id="ARBA00023040"/>
    </source>
</evidence>
<evidence type="ECO:0000256" key="6">
    <source>
        <dbReference type="ARBA" id="ARBA00023170"/>
    </source>
</evidence>
<feature type="transmembrane region" description="Helical" evidence="8">
    <location>
        <begin position="200"/>
        <end position="225"/>
    </location>
</feature>
<feature type="transmembrane region" description="Helical" evidence="8">
    <location>
        <begin position="258"/>
        <end position="282"/>
    </location>
</feature>
<dbReference type="InterPro" id="IPR050125">
    <property type="entry name" value="GPCR_opsins"/>
</dbReference>
<keyword evidence="6" id="KW-0675">Receptor</keyword>
<dbReference type="InterPro" id="IPR000276">
    <property type="entry name" value="GPCR_Rhodpsn"/>
</dbReference>
<evidence type="ECO:0000256" key="3">
    <source>
        <dbReference type="ARBA" id="ARBA00022989"/>
    </source>
</evidence>
<dbReference type="Pfam" id="PF00001">
    <property type="entry name" value="7tm_1"/>
    <property type="match status" value="1"/>
</dbReference>
<proteinExistence type="evidence at transcript level"/>
<dbReference type="GO" id="GO:0016020">
    <property type="term" value="C:membrane"/>
    <property type="evidence" value="ECO:0007669"/>
    <property type="project" value="UniProtKB-SubCell"/>
</dbReference>
<dbReference type="EMBL" id="KX550906">
    <property type="protein sequence ID" value="APB88018.1"/>
    <property type="molecule type" value="mRNA"/>
</dbReference>
<keyword evidence="5 8" id="KW-0472">Membrane</keyword>
<feature type="transmembrane region" description="Helical" evidence="8">
    <location>
        <begin position="294"/>
        <end position="314"/>
    </location>
</feature>
<dbReference type="PRINTS" id="PR00237">
    <property type="entry name" value="GPCRRHODOPSN"/>
</dbReference>
<dbReference type="GO" id="GO:0004930">
    <property type="term" value="F:G protein-coupled receptor activity"/>
    <property type="evidence" value="ECO:0007669"/>
    <property type="project" value="UniProtKB-KW"/>
</dbReference>
<sequence>MDNNEITTTNLSLQVNACDDCYAIDTDEDYMQKSVLHITAISMLFLAMFGFFFNSLFIYILTTHTNLKKKNNLYVITLCISSILIAVLVVPTLGISSLEDRWVFGNIGCSLHGFTMTAFGLFQIFIVTAMSMEKYVIVVRNNWNSFVSITGTRCSIAACLLLGVAIGSCPILGWNSYKLEEQKISCSIDWSDKSKMALSYTYSILILGFVAPFSMMVFSYVSIFMEIRGHIFNLRAMLRNSGKCYANMLKREVKAIKTMLILVCAFLTSWLPYVIISMYAMFNEMTFLNPWLNMLPSLFAKASVIWNPIIYLFINKSFRNALMDKIPVLRKCHSLLRDSQSRSEPFSNETMPTPLFSKEGKSQSFDQHHTVRVSNAAQDAITIL</sequence>
<dbReference type="CDD" id="cd14969">
    <property type="entry name" value="7tmA_Opsins_type2_animals"/>
    <property type="match status" value="1"/>
</dbReference>
<feature type="transmembrane region" description="Helical" evidence="8">
    <location>
        <begin position="153"/>
        <end position="173"/>
    </location>
</feature>
<dbReference type="PROSITE" id="PS50262">
    <property type="entry name" value="G_PROTEIN_RECEP_F1_2"/>
    <property type="match status" value="1"/>
</dbReference>
<feature type="transmembrane region" description="Helical" evidence="8">
    <location>
        <begin position="73"/>
        <end position="93"/>
    </location>
</feature>
<feature type="transmembrane region" description="Helical" evidence="8">
    <location>
        <begin position="35"/>
        <end position="61"/>
    </location>
</feature>
<keyword evidence="4" id="KW-0297">G-protein coupled receptor</keyword>
<comment type="subcellular location">
    <subcellularLocation>
        <location evidence="1">Membrane</location>
        <topology evidence="1">Multi-pass membrane protein</topology>
    </subcellularLocation>
</comment>
<dbReference type="PANTHER" id="PTHR24240">
    <property type="entry name" value="OPSIN"/>
    <property type="match status" value="1"/>
</dbReference>
<feature type="domain" description="G-protein coupled receptors family 1 profile" evidence="9">
    <location>
        <begin position="53"/>
        <end position="311"/>
    </location>
</feature>
<protein>
    <submittedName>
        <fullName evidence="10">Xenopsin</fullName>
    </submittedName>
</protein>
<evidence type="ECO:0000256" key="1">
    <source>
        <dbReference type="ARBA" id="ARBA00004141"/>
    </source>
</evidence>
<evidence type="ECO:0000256" key="5">
    <source>
        <dbReference type="ARBA" id="ARBA00023136"/>
    </source>
</evidence>
<evidence type="ECO:0000259" key="9">
    <source>
        <dbReference type="PROSITE" id="PS50262"/>
    </source>
</evidence>
<dbReference type="Gene3D" id="1.20.1070.10">
    <property type="entry name" value="Rhodopsin 7-helix transmembrane proteins"/>
    <property type="match status" value="1"/>
</dbReference>
<dbReference type="SUPFAM" id="SSF81321">
    <property type="entry name" value="Family A G protein-coupled receptor-like"/>
    <property type="match status" value="1"/>
</dbReference>